<reference evidence="7 8" key="1">
    <citation type="submission" date="2021-08" db="EMBL/GenBank/DDBJ databases">
        <title>The genome sequence of Chitinophaga sp. B61.</title>
        <authorList>
            <person name="Zhang X."/>
        </authorList>
    </citation>
    <scope>NUCLEOTIDE SEQUENCE [LARGE SCALE GENOMIC DNA]</scope>
    <source>
        <strain evidence="7 8">B61</strain>
    </source>
</reference>
<evidence type="ECO:0000313" key="8">
    <source>
        <dbReference type="Proteomes" id="UP000812961"/>
    </source>
</evidence>
<organism evidence="7 8">
    <name type="scientific">Chitinophaga rhizophila</name>
    <dbReference type="NCBI Taxonomy" id="2866212"/>
    <lineage>
        <taxon>Bacteria</taxon>
        <taxon>Pseudomonadati</taxon>
        <taxon>Bacteroidota</taxon>
        <taxon>Chitinophagia</taxon>
        <taxon>Chitinophagales</taxon>
        <taxon>Chitinophagaceae</taxon>
        <taxon>Chitinophaga</taxon>
    </lineage>
</organism>
<feature type="transmembrane region" description="Helical" evidence="5">
    <location>
        <begin position="72"/>
        <end position="95"/>
    </location>
</feature>
<keyword evidence="4 5" id="KW-0472">Membrane</keyword>
<dbReference type="RefSeq" id="WP_220248311.1">
    <property type="nucleotide sequence ID" value="NZ_JAICCF010000001.1"/>
</dbReference>
<feature type="transmembrane region" description="Helical" evidence="5">
    <location>
        <begin position="45"/>
        <end position="65"/>
    </location>
</feature>
<comment type="caution">
    <text evidence="7">The sequence shown here is derived from an EMBL/GenBank/DDBJ whole genome shotgun (WGS) entry which is preliminary data.</text>
</comment>
<dbReference type="Proteomes" id="UP000812961">
    <property type="component" value="Unassembled WGS sequence"/>
</dbReference>
<keyword evidence="8" id="KW-1185">Reference proteome</keyword>
<evidence type="ECO:0000256" key="2">
    <source>
        <dbReference type="ARBA" id="ARBA00022692"/>
    </source>
</evidence>
<feature type="domain" description="Methylamine utilisation protein MauE" evidence="6">
    <location>
        <begin position="5"/>
        <end position="129"/>
    </location>
</feature>
<dbReference type="InterPro" id="IPR009908">
    <property type="entry name" value="Methylamine_util_MauE"/>
</dbReference>
<sequence>MKANTVLAWICYALFFLFIYASLNKLFAYDFYIYDLKRSPLLSSYAIPIAVLVPVMELLVAFLIIADSTRRYGLAGAVLLMAGFTIYVAYVLIFTAERPCTCGGLIRHLSWNQHLVFNITFLFLAIVGYRLTYLLK</sequence>
<comment type="subcellular location">
    <subcellularLocation>
        <location evidence="1">Membrane</location>
        <topology evidence="1">Multi-pass membrane protein</topology>
    </subcellularLocation>
</comment>
<evidence type="ECO:0000256" key="1">
    <source>
        <dbReference type="ARBA" id="ARBA00004141"/>
    </source>
</evidence>
<keyword evidence="3 5" id="KW-1133">Transmembrane helix</keyword>
<dbReference type="Pfam" id="PF07291">
    <property type="entry name" value="MauE"/>
    <property type="match status" value="1"/>
</dbReference>
<gene>
    <name evidence="7" type="ORF">K1Y79_01915</name>
</gene>
<dbReference type="EMBL" id="JAICCF010000001">
    <property type="protein sequence ID" value="MBW8683078.1"/>
    <property type="molecule type" value="Genomic_DNA"/>
</dbReference>
<evidence type="ECO:0000313" key="7">
    <source>
        <dbReference type="EMBL" id="MBW8683078.1"/>
    </source>
</evidence>
<keyword evidence="2 5" id="KW-0812">Transmembrane</keyword>
<evidence type="ECO:0000256" key="4">
    <source>
        <dbReference type="ARBA" id="ARBA00023136"/>
    </source>
</evidence>
<proteinExistence type="predicted"/>
<protein>
    <recommendedName>
        <fullName evidence="6">Methylamine utilisation protein MauE domain-containing protein</fullName>
    </recommendedName>
</protein>
<feature type="transmembrane region" description="Helical" evidence="5">
    <location>
        <begin position="115"/>
        <end position="135"/>
    </location>
</feature>
<name>A0ABS7G602_9BACT</name>
<evidence type="ECO:0000259" key="6">
    <source>
        <dbReference type="Pfam" id="PF07291"/>
    </source>
</evidence>
<evidence type="ECO:0000256" key="5">
    <source>
        <dbReference type="SAM" id="Phobius"/>
    </source>
</evidence>
<evidence type="ECO:0000256" key="3">
    <source>
        <dbReference type="ARBA" id="ARBA00022989"/>
    </source>
</evidence>
<accession>A0ABS7G602</accession>